<dbReference type="Proteomes" id="UP000007883">
    <property type="component" value="Chromosome"/>
</dbReference>
<feature type="compositionally biased region" description="Low complexity" evidence="1">
    <location>
        <begin position="15"/>
        <end position="25"/>
    </location>
</feature>
<evidence type="ECO:0000256" key="1">
    <source>
        <dbReference type="SAM" id="MobiDB-lite"/>
    </source>
</evidence>
<dbReference type="HOGENOM" id="CLU_3157403_0_0_4"/>
<gene>
    <name evidence="2" type="ordered locus">RGE_11930</name>
</gene>
<organism evidence="2 3">
    <name type="scientific">Rubrivivax gelatinosus (strain NBRC 100245 / IL144)</name>
    <dbReference type="NCBI Taxonomy" id="983917"/>
    <lineage>
        <taxon>Bacteria</taxon>
        <taxon>Pseudomonadati</taxon>
        <taxon>Pseudomonadota</taxon>
        <taxon>Betaproteobacteria</taxon>
        <taxon>Burkholderiales</taxon>
        <taxon>Sphaerotilaceae</taxon>
        <taxon>Rubrivivax</taxon>
    </lineage>
</organism>
<feature type="region of interest" description="Disordered" evidence="1">
    <location>
        <begin position="1"/>
        <end position="28"/>
    </location>
</feature>
<evidence type="ECO:0000313" key="2">
    <source>
        <dbReference type="EMBL" id="BAL94534.1"/>
    </source>
</evidence>
<dbReference type="AlphaFoldDB" id="I0HNE7"/>
<dbReference type="EMBL" id="AP012320">
    <property type="protein sequence ID" value="BAL94534.1"/>
    <property type="molecule type" value="Genomic_DNA"/>
</dbReference>
<evidence type="ECO:0000313" key="3">
    <source>
        <dbReference type="Proteomes" id="UP000007883"/>
    </source>
</evidence>
<sequence length="48" mass="4791">MKDAQGAEFGRRAAGGRPAPHEGPGYWPGAACKGHSLAAVAITGAAWS</sequence>
<dbReference type="KEGG" id="rge:RGE_11930"/>
<accession>I0HNE7</accession>
<proteinExistence type="predicted"/>
<keyword evidence="3" id="KW-1185">Reference proteome</keyword>
<feature type="compositionally biased region" description="Basic and acidic residues" evidence="1">
    <location>
        <begin position="1"/>
        <end position="11"/>
    </location>
</feature>
<reference evidence="2 3" key="1">
    <citation type="journal article" date="2012" name="J. Bacteriol.">
        <title>Complete genome sequence of phototrophic betaproteobacterium Rubrivivax gelatinosus IL144.</title>
        <authorList>
            <person name="Nagashima S."/>
            <person name="Kamimura A."/>
            <person name="Shimizu T."/>
            <person name="Nakamura-isaki S."/>
            <person name="Aono E."/>
            <person name="Sakamoto K."/>
            <person name="Ichikawa N."/>
            <person name="Nakazawa H."/>
            <person name="Sekine M."/>
            <person name="Yamazaki S."/>
            <person name="Fujita N."/>
            <person name="Shimada K."/>
            <person name="Hanada S."/>
            <person name="Nagashima K.V.P."/>
        </authorList>
    </citation>
    <scope>NUCLEOTIDE SEQUENCE [LARGE SCALE GENOMIC DNA]</scope>
    <source>
        <strain evidence="3">NBRC 100245 / IL144</strain>
    </source>
</reference>
<name>I0HNE7_RUBGI</name>
<protein>
    <submittedName>
        <fullName evidence="2">Uncharacterized protein</fullName>
    </submittedName>
</protein>